<proteinExistence type="predicted"/>
<keyword evidence="1" id="KW-1133">Transmembrane helix</keyword>
<dbReference type="Pfam" id="PF09976">
    <property type="entry name" value="TPR_21"/>
    <property type="match status" value="1"/>
</dbReference>
<comment type="caution">
    <text evidence="3">The sequence shown here is derived from an EMBL/GenBank/DDBJ whole genome shotgun (WGS) entry which is preliminary data.</text>
</comment>
<evidence type="ECO:0000313" key="4">
    <source>
        <dbReference type="Proteomes" id="UP001174932"/>
    </source>
</evidence>
<dbReference type="InterPro" id="IPR011990">
    <property type="entry name" value="TPR-like_helical_dom_sf"/>
</dbReference>
<reference evidence="3" key="1">
    <citation type="journal article" date="2015" name="Int. J. Syst. Evol. Microbiol.">
        <title>Rhizobium alvei sp. nov., isolated from a freshwater river.</title>
        <authorList>
            <person name="Sheu S.Y."/>
            <person name="Huang H.W."/>
            <person name="Young C.C."/>
            <person name="Chen W.M."/>
        </authorList>
    </citation>
    <scope>NUCLEOTIDE SEQUENCE</scope>
    <source>
        <strain evidence="3">TNR-22</strain>
    </source>
</reference>
<accession>A0ABT8YM71</accession>
<feature type="transmembrane region" description="Helical" evidence="1">
    <location>
        <begin position="31"/>
        <end position="52"/>
    </location>
</feature>
<sequence length="223" mass="24167">MMNNDDSFIREVNEELRSEQMKAVWKRFGPVIIGIAVLIVVGVAGNVAYQWWENTQKSASGDRFMSALQAAGQNNLDEAQKQLEALSKDGFGSYPLLARIRLASLKADKGDVAAAVSDFSAIGKDGTIPEAVRNAVRLRAAWLLVDTGTYEQVAAEVEELAVPSSANRFGAREALGLSAWKAGDYAKARDWFQLIVDDQASPSGVMNRARTMLDLITASGKLS</sequence>
<keyword evidence="4" id="KW-1185">Reference proteome</keyword>
<dbReference type="Proteomes" id="UP001174932">
    <property type="component" value="Unassembled WGS sequence"/>
</dbReference>
<gene>
    <name evidence="3" type="ORF">Q4481_10200</name>
</gene>
<dbReference type="EMBL" id="JAUOZU010000007">
    <property type="protein sequence ID" value="MDO6964330.1"/>
    <property type="molecule type" value="Genomic_DNA"/>
</dbReference>
<dbReference type="RefSeq" id="WP_304376577.1">
    <property type="nucleotide sequence ID" value="NZ_JAUOZU010000007.1"/>
</dbReference>
<dbReference type="InterPro" id="IPR018704">
    <property type="entry name" value="SecYEG/CpoB_TPR"/>
</dbReference>
<feature type="domain" description="Ancillary SecYEG translocon subunit/Cell division coordinator CpoB TPR" evidence="2">
    <location>
        <begin position="22"/>
        <end position="198"/>
    </location>
</feature>
<evidence type="ECO:0000256" key="1">
    <source>
        <dbReference type="SAM" id="Phobius"/>
    </source>
</evidence>
<protein>
    <submittedName>
        <fullName evidence="3">Tetratricopeptide repeat protein</fullName>
    </submittedName>
</protein>
<evidence type="ECO:0000259" key="2">
    <source>
        <dbReference type="Pfam" id="PF09976"/>
    </source>
</evidence>
<organism evidence="3 4">
    <name type="scientific">Rhizobium alvei</name>
    <dbReference type="NCBI Taxonomy" id="1132659"/>
    <lineage>
        <taxon>Bacteria</taxon>
        <taxon>Pseudomonadati</taxon>
        <taxon>Pseudomonadota</taxon>
        <taxon>Alphaproteobacteria</taxon>
        <taxon>Hyphomicrobiales</taxon>
        <taxon>Rhizobiaceae</taxon>
        <taxon>Rhizobium/Agrobacterium group</taxon>
        <taxon>Rhizobium</taxon>
    </lineage>
</organism>
<dbReference type="Gene3D" id="1.25.40.10">
    <property type="entry name" value="Tetratricopeptide repeat domain"/>
    <property type="match status" value="1"/>
</dbReference>
<keyword evidence="1" id="KW-0812">Transmembrane</keyword>
<reference evidence="3" key="2">
    <citation type="submission" date="2023-07" db="EMBL/GenBank/DDBJ databases">
        <authorList>
            <person name="Shen H."/>
        </authorList>
    </citation>
    <scope>NUCLEOTIDE SEQUENCE</scope>
    <source>
        <strain evidence="3">TNR-22</strain>
    </source>
</reference>
<keyword evidence="1" id="KW-0472">Membrane</keyword>
<name>A0ABT8YM71_9HYPH</name>
<evidence type="ECO:0000313" key="3">
    <source>
        <dbReference type="EMBL" id="MDO6964330.1"/>
    </source>
</evidence>